<protein>
    <submittedName>
        <fullName evidence="1">Uncharacterized protein</fullName>
    </submittedName>
</protein>
<evidence type="ECO:0000313" key="1">
    <source>
        <dbReference type="EMBL" id="KAK3378702.1"/>
    </source>
</evidence>
<evidence type="ECO:0000313" key="2">
    <source>
        <dbReference type="Proteomes" id="UP001287356"/>
    </source>
</evidence>
<sequence>MAPEKIESLWHEIQDRRLTNTARKEFVPANWLSDLLSEERLLEVLEALDEGAIDKDECPQVARDIRRFGLKTFAISLKKPHLVYRFFQTDQFDPDTCSLLDKRLPMEEAKLKHALGLEIIQKDTQKLSEDAKQKGLVLDSDPKFMKLKEREAERMNMCREFLSVQDMFLSPTFPQGPLHCLLLDSTRLPFFLHPEKGGTADSGAADPPQGAFGKVNKEILPPPRYGDKYVVEETPGREATGKLKHVVEKWMDFLAEGLACDGKTALGELLNLVRKRLLVVELPPHMGMTAYVKN</sequence>
<comment type="caution">
    <text evidence="1">The sequence shown here is derived from an EMBL/GenBank/DDBJ whole genome shotgun (WGS) entry which is preliminary data.</text>
</comment>
<gene>
    <name evidence="1" type="ORF">B0T24DRAFT_674549</name>
</gene>
<organism evidence="1 2">
    <name type="scientific">Lasiosphaeria ovina</name>
    <dbReference type="NCBI Taxonomy" id="92902"/>
    <lineage>
        <taxon>Eukaryota</taxon>
        <taxon>Fungi</taxon>
        <taxon>Dikarya</taxon>
        <taxon>Ascomycota</taxon>
        <taxon>Pezizomycotina</taxon>
        <taxon>Sordariomycetes</taxon>
        <taxon>Sordariomycetidae</taxon>
        <taxon>Sordariales</taxon>
        <taxon>Lasiosphaeriaceae</taxon>
        <taxon>Lasiosphaeria</taxon>
    </lineage>
</organism>
<dbReference type="EMBL" id="JAULSN010000002">
    <property type="protein sequence ID" value="KAK3378702.1"/>
    <property type="molecule type" value="Genomic_DNA"/>
</dbReference>
<reference evidence="1" key="2">
    <citation type="submission" date="2023-06" db="EMBL/GenBank/DDBJ databases">
        <authorList>
            <consortium name="Lawrence Berkeley National Laboratory"/>
            <person name="Haridas S."/>
            <person name="Hensen N."/>
            <person name="Bonometti L."/>
            <person name="Westerberg I."/>
            <person name="Brannstrom I.O."/>
            <person name="Guillou S."/>
            <person name="Cros-Aarteil S."/>
            <person name="Calhoun S."/>
            <person name="Kuo A."/>
            <person name="Mondo S."/>
            <person name="Pangilinan J."/>
            <person name="Riley R."/>
            <person name="Labutti K."/>
            <person name="Andreopoulos B."/>
            <person name="Lipzen A."/>
            <person name="Chen C."/>
            <person name="Yanf M."/>
            <person name="Daum C."/>
            <person name="Ng V."/>
            <person name="Clum A."/>
            <person name="Steindorff A."/>
            <person name="Ohm R."/>
            <person name="Martin F."/>
            <person name="Silar P."/>
            <person name="Natvig D."/>
            <person name="Lalanne C."/>
            <person name="Gautier V."/>
            <person name="Ament-Velasquez S.L."/>
            <person name="Kruys A."/>
            <person name="Hutchinson M.I."/>
            <person name="Powell A.J."/>
            <person name="Barry K."/>
            <person name="Miller A.N."/>
            <person name="Grigoriev I.V."/>
            <person name="Debuchy R."/>
            <person name="Gladieux P."/>
            <person name="Thoren M.H."/>
            <person name="Johannesson H."/>
        </authorList>
    </citation>
    <scope>NUCLEOTIDE SEQUENCE</scope>
    <source>
        <strain evidence="1">CBS 958.72</strain>
    </source>
</reference>
<name>A0AAE0NCA0_9PEZI</name>
<proteinExistence type="predicted"/>
<reference evidence="1" key="1">
    <citation type="journal article" date="2023" name="Mol. Phylogenet. Evol.">
        <title>Genome-scale phylogeny and comparative genomics of the fungal order Sordariales.</title>
        <authorList>
            <person name="Hensen N."/>
            <person name="Bonometti L."/>
            <person name="Westerberg I."/>
            <person name="Brannstrom I.O."/>
            <person name="Guillou S."/>
            <person name="Cros-Aarteil S."/>
            <person name="Calhoun S."/>
            <person name="Haridas S."/>
            <person name="Kuo A."/>
            <person name="Mondo S."/>
            <person name="Pangilinan J."/>
            <person name="Riley R."/>
            <person name="LaButti K."/>
            <person name="Andreopoulos B."/>
            <person name="Lipzen A."/>
            <person name="Chen C."/>
            <person name="Yan M."/>
            <person name="Daum C."/>
            <person name="Ng V."/>
            <person name="Clum A."/>
            <person name="Steindorff A."/>
            <person name="Ohm R.A."/>
            <person name="Martin F."/>
            <person name="Silar P."/>
            <person name="Natvig D.O."/>
            <person name="Lalanne C."/>
            <person name="Gautier V."/>
            <person name="Ament-Velasquez S.L."/>
            <person name="Kruys A."/>
            <person name="Hutchinson M.I."/>
            <person name="Powell A.J."/>
            <person name="Barry K."/>
            <person name="Miller A.N."/>
            <person name="Grigoriev I.V."/>
            <person name="Debuchy R."/>
            <person name="Gladieux P."/>
            <person name="Hiltunen Thoren M."/>
            <person name="Johannesson H."/>
        </authorList>
    </citation>
    <scope>NUCLEOTIDE SEQUENCE</scope>
    <source>
        <strain evidence="1">CBS 958.72</strain>
    </source>
</reference>
<dbReference type="AlphaFoldDB" id="A0AAE0NCA0"/>
<keyword evidence="2" id="KW-1185">Reference proteome</keyword>
<accession>A0AAE0NCA0</accession>
<dbReference type="Proteomes" id="UP001287356">
    <property type="component" value="Unassembled WGS sequence"/>
</dbReference>